<dbReference type="InterPro" id="IPR029000">
    <property type="entry name" value="Cyclophilin-like_dom_sf"/>
</dbReference>
<feature type="chain" id="PRO_5019227350" description="peptidylprolyl isomerase" evidence="8">
    <location>
        <begin position="20"/>
        <end position="386"/>
    </location>
</feature>
<feature type="domain" description="PPIase cyclophilin-type" evidence="10">
    <location>
        <begin position="40"/>
        <end position="192"/>
    </location>
</feature>
<keyword evidence="12" id="KW-1185">Reference proteome</keyword>
<proteinExistence type="inferred from homology"/>
<evidence type="ECO:0000256" key="4">
    <source>
        <dbReference type="ARBA" id="ARBA00023110"/>
    </source>
</evidence>
<dbReference type="InterPro" id="IPR001179">
    <property type="entry name" value="PPIase_FKBP_dom"/>
</dbReference>
<sequence length="386" mass="42684">MRKIHGLLLILAVILTASSCEDKYKDANDGIYAEINTSKGTMFAKLYHEAAPATVANFVALAEGEHPLVADSLKGKPFYNGLIFHRVIEDFMIQGGDITGTGSGNIGYKFDQEINDTLNHDAKGILSMANAGPNTNGSQFFIMHKERPQLDGRYNVFGKVMEGLEVIDSIATVTTDGRDRPLDSIVINEINIIRKGKAARKWDAPKVFKEQKEKAEQKAEEERRIATERRERAPAVRKAKAEELAALEKKAKELPGGVKIYTIEKGTGGRPADKTRVMINYSGFFEDGRLFDSSYLTVAQDFDNVDPRKLSGKAYRPMPVIFDPAAGMVQGFKDAMLSMEYGDKIVAYIPSDLAYGERGAGNVIPPNSDLIFEMEMMEPVEIEAED</sequence>
<dbReference type="Proteomes" id="UP000279600">
    <property type="component" value="Chromosome"/>
</dbReference>
<feature type="signal peptide" evidence="8">
    <location>
        <begin position="1"/>
        <end position="19"/>
    </location>
</feature>
<dbReference type="Gene3D" id="2.40.100.10">
    <property type="entry name" value="Cyclophilin-like"/>
    <property type="match status" value="1"/>
</dbReference>
<keyword evidence="5 6" id="KW-0413">Isomerase</keyword>
<evidence type="ECO:0000256" key="5">
    <source>
        <dbReference type="ARBA" id="ARBA00023235"/>
    </source>
</evidence>
<reference evidence="11 12" key="1">
    <citation type="submission" date="2018-12" db="EMBL/GenBank/DDBJ databases">
        <title>Complete genome of Nonlabens sp. MJ115.</title>
        <authorList>
            <person name="Choi H.S."/>
            <person name="Jung J."/>
        </authorList>
    </citation>
    <scope>NUCLEOTIDE SEQUENCE [LARGE SCALE GENOMIC DNA]</scope>
    <source>
        <strain evidence="11 12">MJ115</strain>
    </source>
</reference>
<evidence type="ECO:0000259" key="10">
    <source>
        <dbReference type="PROSITE" id="PS50072"/>
    </source>
</evidence>
<dbReference type="SUPFAM" id="SSF54534">
    <property type="entry name" value="FKBP-like"/>
    <property type="match status" value="1"/>
</dbReference>
<comment type="catalytic activity">
    <reaction evidence="1 6">
        <text>[protein]-peptidylproline (omega=180) = [protein]-peptidylproline (omega=0)</text>
        <dbReference type="Rhea" id="RHEA:16237"/>
        <dbReference type="Rhea" id="RHEA-COMP:10747"/>
        <dbReference type="Rhea" id="RHEA-COMP:10748"/>
        <dbReference type="ChEBI" id="CHEBI:83833"/>
        <dbReference type="ChEBI" id="CHEBI:83834"/>
        <dbReference type="EC" id="5.2.1.8"/>
    </reaction>
</comment>
<evidence type="ECO:0000259" key="9">
    <source>
        <dbReference type="PROSITE" id="PS50059"/>
    </source>
</evidence>
<dbReference type="OrthoDB" id="9807797at2"/>
<evidence type="ECO:0000256" key="8">
    <source>
        <dbReference type="SAM" id="SignalP"/>
    </source>
</evidence>
<dbReference type="InterPro" id="IPR046357">
    <property type="entry name" value="PPIase_dom_sf"/>
</dbReference>
<dbReference type="InterPro" id="IPR002130">
    <property type="entry name" value="Cyclophilin-type_PPIase_dom"/>
</dbReference>
<evidence type="ECO:0000256" key="2">
    <source>
        <dbReference type="ARBA" id="ARBA00007365"/>
    </source>
</evidence>
<dbReference type="Pfam" id="PF00254">
    <property type="entry name" value="FKBP_C"/>
    <property type="match status" value="1"/>
</dbReference>
<evidence type="ECO:0000256" key="1">
    <source>
        <dbReference type="ARBA" id="ARBA00000971"/>
    </source>
</evidence>
<keyword evidence="8" id="KW-0732">Signal</keyword>
<keyword evidence="4 6" id="KW-0697">Rotamase</keyword>
<dbReference type="PROSITE" id="PS00170">
    <property type="entry name" value="CSA_PPIASE_1"/>
    <property type="match status" value="1"/>
</dbReference>
<name>A0A3S9MYR8_9FLAO</name>
<dbReference type="Pfam" id="PF00160">
    <property type="entry name" value="Pro_isomerase"/>
    <property type="match status" value="1"/>
</dbReference>
<gene>
    <name evidence="11" type="ORF">EJ995_09135</name>
</gene>
<dbReference type="InterPro" id="IPR044666">
    <property type="entry name" value="Cyclophilin_A-like"/>
</dbReference>
<dbReference type="PROSITE" id="PS50059">
    <property type="entry name" value="FKBP_PPIASE"/>
    <property type="match status" value="1"/>
</dbReference>
<accession>A0A3S9MYR8</accession>
<dbReference type="Gene3D" id="3.10.50.40">
    <property type="match status" value="1"/>
</dbReference>
<dbReference type="InterPro" id="IPR020892">
    <property type="entry name" value="Cyclophilin-type_PPIase_CS"/>
</dbReference>
<dbReference type="CDD" id="cd00317">
    <property type="entry name" value="cyclophilin"/>
    <property type="match status" value="1"/>
</dbReference>
<dbReference type="AlphaFoldDB" id="A0A3S9MYR8"/>
<dbReference type="GO" id="GO:0003755">
    <property type="term" value="F:peptidyl-prolyl cis-trans isomerase activity"/>
    <property type="evidence" value="ECO:0007669"/>
    <property type="project" value="UniProtKB-KW"/>
</dbReference>
<evidence type="ECO:0000256" key="7">
    <source>
        <dbReference type="SAM" id="MobiDB-lite"/>
    </source>
</evidence>
<dbReference type="PANTHER" id="PTHR45625:SF4">
    <property type="entry name" value="PEPTIDYLPROLYL ISOMERASE DOMAIN AND WD REPEAT-CONTAINING PROTEIN 1"/>
    <property type="match status" value="1"/>
</dbReference>
<feature type="region of interest" description="Disordered" evidence="7">
    <location>
        <begin position="211"/>
        <end position="234"/>
    </location>
</feature>
<comment type="similarity">
    <text evidence="2">Belongs to the cyclophilin-type PPIase family.</text>
</comment>
<dbReference type="RefSeq" id="WP_126447793.1">
    <property type="nucleotide sequence ID" value="NZ_CP034549.1"/>
</dbReference>
<dbReference type="EC" id="5.2.1.8" evidence="3 6"/>
<evidence type="ECO:0000256" key="6">
    <source>
        <dbReference type="PROSITE-ProRule" id="PRU00277"/>
    </source>
</evidence>
<dbReference type="PROSITE" id="PS50072">
    <property type="entry name" value="CSA_PPIASE_2"/>
    <property type="match status" value="1"/>
</dbReference>
<dbReference type="SUPFAM" id="SSF50891">
    <property type="entry name" value="Cyclophilin-like"/>
    <property type="match status" value="1"/>
</dbReference>
<dbReference type="PANTHER" id="PTHR45625">
    <property type="entry name" value="PEPTIDYL-PROLYL CIS-TRANS ISOMERASE-RELATED"/>
    <property type="match status" value="1"/>
</dbReference>
<dbReference type="EMBL" id="CP034549">
    <property type="protein sequence ID" value="AZQ44395.1"/>
    <property type="molecule type" value="Genomic_DNA"/>
</dbReference>
<protein>
    <recommendedName>
        <fullName evidence="3 6">peptidylprolyl isomerase</fullName>
        <ecNumber evidence="3 6">5.2.1.8</ecNumber>
    </recommendedName>
</protein>
<dbReference type="GO" id="GO:0006457">
    <property type="term" value="P:protein folding"/>
    <property type="evidence" value="ECO:0007669"/>
    <property type="project" value="InterPro"/>
</dbReference>
<evidence type="ECO:0000313" key="11">
    <source>
        <dbReference type="EMBL" id="AZQ44395.1"/>
    </source>
</evidence>
<evidence type="ECO:0000256" key="3">
    <source>
        <dbReference type="ARBA" id="ARBA00013194"/>
    </source>
</evidence>
<dbReference type="PROSITE" id="PS51257">
    <property type="entry name" value="PROKAR_LIPOPROTEIN"/>
    <property type="match status" value="1"/>
</dbReference>
<feature type="domain" description="PPIase FKBP-type" evidence="9">
    <location>
        <begin position="274"/>
        <end position="380"/>
    </location>
</feature>
<organism evidence="11 12">
    <name type="scientific">Nonlabens ponticola</name>
    <dbReference type="NCBI Taxonomy" id="2496866"/>
    <lineage>
        <taxon>Bacteria</taxon>
        <taxon>Pseudomonadati</taxon>
        <taxon>Bacteroidota</taxon>
        <taxon>Flavobacteriia</taxon>
        <taxon>Flavobacteriales</taxon>
        <taxon>Flavobacteriaceae</taxon>
        <taxon>Nonlabens</taxon>
    </lineage>
</organism>
<evidence type="ECO:0000313" key="12">
    <source>
        <dbReference type="Proteomes" id="UP000279600"/>
    </source>
</evidence>
<dbReference type="KEGG" id="noj:EJ995_09135"/>
<dbReference type="PRINTS" id="PR00153">
    <property type="entry name" value="CSAPPISMRASE"/>
</dbReference>